<proteinExistence type="inferred from homology"/>
<keyword evidence="2 3" id="KW-0378">Hydrolase</keyword>
<dbReference type="Pfam" id="PF00135">
    <property type="entry name" value="COesterase"/>
    <property type="match status" value="1"/>
</dbReference>
<dbReference type="RefSeq" id="WP_406788678.1">
    <property type="nucleotide sequence ID" value="NZ_JBJIAA010000014.1"/>
</dbReference>
<organism evidence="5 6">
    <name type="scientific">Clostridium neuense</name>
    <dbReference type="NCBI Taxonomy" id="1728934"/>
    <lineage>
        <taxon>Bacteria</taxon>
        <taxon>Bacillati</taxon>
        <taxon>Bacillota</taxon>
        <taxon>Clostridia</taxon>
        <taxon>Eubacteriales</taxon>
        <taxon>Clostridiaceae</taxon>
        <taxon>Clostridium</taxon>
    </lineage>
</organism>
<accession>A0ABW8THU1</accession>
<dbReference type="EMBL" id="JBJIAA010000014">
    <property type="protein sequence ID" value="MFL0252025.1"/>
    <property type="molecule type" value="Genomic_DNA"/>
</dbReference>
<sequence length="473" mass="53087">MIATDIVKTTGGKVQGFVSDGYQIFLGIPFAKAKRFCAPHEVKWEETLKAFKPGARCWQSSKEAKEEFNMSDDCLSINIFTPSIKGKLPIILDIYGGAFQNGGADKKVKTGVGLLKGEPFVYVGFNYRVGVWGYLYLGEELGDKYKTSGNNGTLDQIAALKWIYNNAAAFGGDSNRITVIGESAGAKSIGALMVAKESKDLFHSAILSSGGIQSIRDINTAREITKRFVKVLKLNNVEDILTIDNDVLMKANEEFCESGASTCYFGPVADNIVISSTWRQDIKSEDGWKGSVVIGCNKNESGWYSYFAKDEEFSKIAKQLFGDNSVYAEKEFSKISRDITENDRIQKKCDIISDYMYRTHTYKLADILIERGLSVWQYSYELPPALHGFDMIALWEDSIPEMLTKVLSQEEMKKSGDILRNTYVDFIINRKLSWPMSTKEQKYILRIGSEACVEKLDKLDALMNFPEQVIILR</sequence>
<evidence type="ECO:0000256" key="2">
    <source>
        <dbReference type="ARBA" id="ARBA00022801"/>
    </source>
</evidence>
<dbReference type="PROSITE" id="PS00122">
    <property type="entry name" value="CARBOXYLESTERASE_B_1"/>
    <property type="match status" value="1"/>
</dbReference>
<reference evidence="5 6" key="1">
    <citation type="submission" date="2024-11" db="EMBL/GenBank/DDBJ databases">
        <authorList>
            <person name="Heng Y.C."/>
            <person name="Lim A.C.H."/>
            <person name="Lee J.K.Y."/>
            <person name="Kittelmann S."/>
        </authorList>
    </citation>
    <scope>NUCLEOTIDE SEQUENCE [LARGE SCALE GENOMIC DNA]</scope>
    <source>
        <strain evidence="5 6">WILCCON 0114</strain>
    </source>
</reference>
<name>A0ABW8THU1_9CLOT</name>
<dbReference type="InterPro" id="IPR050309">
    <property type="entry name" value="Type-B_Carboxylest/Lipase"/>
</dbReference>
<dbReference type="InterPro" id="IPR029058">
    <property type="entry name" value="AB_hydrolase_fold"/>
</dbReference>
<gene>
    <name evidence="5" type="ORF">ACJDT4_16515</name>
</gene>
<dbReference type="Proteomes" id="UP001623592">
    <property type="component" value="Unassembled WGS sequence"/>
</dbReference>
<dbReference type="SUPFAM" id="SSF53474">
    <property type="entry name" value="alpha/beta-Hydrolases"/>
    <property type="match status" value="1"/>
</dbReference>
<dbReference type="InterPro" id="IPR019826">
    <property type="entry name" value="Carboxylesterase_B_AS"/>
</dbReference>
<evidence type="ECO:0000259" key="4">
    <source>
        <dbReference type="Pfam" id="PF00135"/>
    </source>
</evidence>
<feature type="domain" description="Carboxylesterase type B" evidence="4">
    <location>
        <begin position="5"/>
        <end position="452"/>
    </location>
</feature>
<comment type="similarity">
    <text evidence="1 3">Belongs to the type-B carboxylesterase/lipase family.</text>
</comment>
<protein>
    <recommendedName>
        <fullName evidence="3">Carboxylic ester hydrolase</fullName>
        <ecNumber evidence="3">3.1.1.-</ecNumber>
    </recommendedName>
</protein>
<dbReference type="Gene3D" id="3.40.50.1820">
    <property type="entry name" value="alpha/beta hydrolase"/>
    <property type="match status" value="1"/>
</dbReference>
<comment type="caution">
    <text evidence="5">The sequence shown here is derived from an EMBL/GenBank/DDBJ whole genome shotgun (WGS) entry which is preliminary data.</text>
</comment>
<keyword evidence="6" id="KW-1185">Reference proteome</keyword>
<dbReference type="PANTHER" id="PTHR11559">
    <property type="entry name" value="CARBOXYLESTERASE"/>
    <property type="match status" value="1"/>
</dbReference>
<evidence type="ECO:0000313" key="6">
    <source>
        <dbReference type="Proteomes" id="UP001623592"/>
    </source>
</evidence>
<evidence type="ECO:0000256" key="3">
    <source>
        <dbReference type="RuleBase" id="RU361235"/>
    </source>
</evidence>
<evidence type="ECO:0000256" key="1">
    <source>
        <dbReference type="ARBA" id="ARBA00005964"/>
    </source>
</evidence>
<evidence type="ECO:0000313" key="5">
    <source>
        <dbReference type="EMBL" id="MFL0252025.1"/>
    </source>
</evidence>
<dbReference type="EC" id="3.1.1.-" evidence="3"/>
<dbReference type="InterPro" id="IPR002018">
    <property type="entry name" value="CarbesteraseB"/>
</dbReference>